<dbReference type="EMBL" id="CAJVCH010570639">
    <property type="protein sequence ID" value="CAG7835496.1"/>
    <property type="molecule type" value="Genomic_DNA"/>
</dbReference>
<comment type="caution">
    <text evidence="1">The sequence shown here is derived from an EMBL/GenBank/DDBJ whole genome shotgun (WGS) entry which is preliminary data.</text>
</comment>
<organism evidence="1 2">
    <name type="scientific">Allacma fusca</name>
    <dbReference type="NCBI Taxonomy" id="39272"/>
    <lineage>
        <taxon>Eukaryota</taxon>
        <taxon>Metazoa</taxon>
        <taxon>Ecdysozoa</taxon>
        <taxon>Arthropoda</taxon>
        <taxon>Hexapoda</taxon>
        <taxon>Collembola</taxon>
        <taxon>Symphypleona</taxon>
        <taxon>Sminthuridae</taxon>
        <taxon>Allacma</taxon>
    </lineage>
</organism>
<evidence type="ECO:0000313" key="2">
    <source>
        <dbReference type="Proteomes" id="UP000708208"/>
    </source>
</evidence>
<keyword evidence="2" id="KW-1185">Reference proteome</keyword>
<dbReference type="Proteomes" id="UP000708208">
    <property type="component" value="Unassembled WGS sequence"/>
</dbReference>
<reference evidence="1" key="1">
    <citation type="submission" date="2021-06" db="EMBL/GenBank/DDBJ databases">
        <authorList>
            <person name="Hodson N. C."/>
            <person name="Mongue J. A."/>
            <person name="Jaron S. K."/>
        </authorList>
    </citation>
    <scope>NUCLEOTIDE SEQUENCE</scope>
</reference>
<name>A0A8J2LQA4_9HEXA</name>
<proteinExistence type="predicted"/>
<dbReference type="AlphaFoldDB" id="A0A8J2LQA4"/>
<gene>
    <name evidence="1" type="ORF">AFUS01_LOCUS44861</name>
</gene>
<accession>A0A8J2LQA4</accession>
<evidence type="ECO:0000313" key="1">
    <source>
        <dbReference type="EMBL" id="CAG7835496.1"/>
    </source>
</evidence>
<protein>
    <submittedName>
        <fullName evidence="1">Uncharacterized protein</fullName>
    </submittedName>
</protein>
<sequence length="113" mass="12261">MPGSGADGRCPCTPYMILGFSAAAVPSEVPVASSEIPQVGDVMKILDDRCNMKRDLANKGFIGSEEALPFQIFPRNICSICIHIRTSTCYSCVRHRGCAPIDDCSYQILDIFG</sequence>